<gene>
    <name evidence="1" type="ORF">HJG59_008095</name>
</gene>
<sequence length="136" mass="14918">MKMKKKKSQAGHFCHQEATCFVRGTVQRPPDCPPPSPGALKPEAARCSESGWSPLNWQPRYPCKRAGPRNVSPQAPGAAANHFELQRLALDGNSCTTWADENTRTLSAAPFHGHRCDPSPSKASLLDPGEHCYKRI</sequence>
<organism evidence="1 2">
    <name type="scientific">Molossus molossus</name>
    <name type="common">Pallas' mastiff bat</name>
    <name type="synonym">Vespertilio molossus</name>
    <dbReference type="NCBI Taxonomy" id="27622"/>
    <lineage>
        <taxon>Eukaryota</taxon>
        <taxon>Metazoa</taxon>
        <taxon>Chordata</taxon>
        <taxon>Craniata</taxon>
        <taxon>Vertebrata</taxon>
        <taxon>Euteleostomi</taxon>
        <taxon>Mammalia</taxon>
        <taxon>Eutheria</taxon>
        <taxon>Laurasiatheria</taxon>
        <taxon>Chiroptera</taxon>
        <taxon>Yangochiroptera</taxon>
        <taxon>Molossidae</taxon>
        <taxon>Molossus</taxon>
    </lineage>
</organism>
<name>A0A7J8JW84_MOLMO</name>
<accession>A0A7J8JW84</accession>
<dbReference type="InParanoid" id="A0A7J8JW84"/>
<comment type="caution">
    <text evidence="1">The sequence shown here is derived from an EMBL/GenBank/DDBJ whole genome shotgun (WGS) entry which is preliminary data.</text>
</comment>
<dbReference type="Proteomes" id="UP000550707">
    <property type="component" value="Unassembled WGS sequence"/>
</dbReference>
<evidence type="ECO:0000313" key="1">
    <source>
        <dbReference type="EMBL" id="KAF6501116.1"/>
    </source>
</evidence>
<evidence type="ECO:0000313" key="2">
    <source>
        <dbReference type="Proteomes" id="UP000550707"/>
    </source>
</evidence>
<reference evidence="1 2" key="1">
    <citation type="journal article" date="2020" name="Nature">
        <title>Six reference-quality genomes reveal evolution of bat adaptations.</title>
        <authorList>
            <person name="Jebb D."/>
            <person name="Huang Z."/>
            <person name="Pippel M."/>
            <person name="Hughes G.M."/>
            <person name="Lavrichenko K."/>
            <person name="Devanna P."/>
            <person name="Winkler S."/>
            <person name="Jermiin L.S."/>
            <person name="Skirmuntt E.C."/>
            <person name="Katzourakis A."/>
            <person name="Burkitt-Gray L."/>
            <person name="Ray D.A."/>
            <person name="Sullivan K.A.M."/>
            <person name="Roscito J.G."/>
            <person name="Kirilenko B.M."/>
            <person name="Davalos L.M."/>
            <person name="Corthals A.P."/>
            <person name="Power M.L."/>
            <person name="Jones G."/>
            <person name="Ransome R.D."/>
            <person name="Dechmann D.K.N."/>
            <person name="Locatelli A.G."/>
            <person name="Puechmaille S.J."/>
            <person name="Fedrigo O."/>
            <person name="Jarvis E.D."/>
            <person name="Hiller M."/>
            <person name="Vernes S.C."/>
            <person name="Myers E.W."/>
            <person name="Teeling E.C."/>
        </authorList>
    </citation>
    <scope>NUCLEOTIDE SEQUENCE [LARGE SCALE GENOMIC DNA]</scope>
    <source>
        <strain evidence="1">MMolMol1</strain>
        <tissue evidence="1">Muscle</tissue>
    </source>
</reference>
<dbReference type="AlphaFoldDB" id="A0A7J8JW84"/>
<keyword evidence="2" id="KW-1185">Reference proteome</keyword>
<proteinExistence type="predicted"/>
<dbReference type="EMBL" id="JACASF010000001">
    <property type="protein sequence ID" value="KAF6501116.1"/>
    <property type="molecule type" value="Genomic_DNA"/>
</dbReference>
<protein>
    <submittedName>
        <fullName evidence="1">Uncharacterized protein</fullName>
    </submittedName>
</protein>